<dbReference type="GO" id="GO:0005737">
    <property type="term" value="C:cytoplasm"/>
    <property type="evidence" value="ECO:0007669"/>
    <property type="project" value="UniProtKB-ARBA"/>
</dbReference>
<dbReference type="Gene3D" id="3.40.630.10">
    <property type="entry name" value="Zn peptidases"/>
    <property type="match status" value="1"/>
</dbReference>
<evidence type="ECO:0000256" key="2">
    <source>
        <dbReference type="ARBA" id="ARBA00008290"/>
    </source>
</evidence>
<keyword evidence="12" id="KW-1185">Reference proteome</keyword>
<evidence type="ECO:0000256" key="6">
    <source>
        <dbReference type="ARBA" id="ARBA00022801"/>
    </source>
</evidence>
<dbReference type="GO" id="GO:0008237">
    <property type="term" value="F:metallopeptidase activity"/>
    <property type="evidence" value="ECO:0007669"/>
    <property type="project" value="UniProtKB-KW"/>
</dbReference>
<dbReference type="RefSeq" id="WP_087186762.1">
    <property type="nucleotide sequence ID" value="NZ_NFHO01000009.1"/>
</dbReference>
<dbReference type="PANTHER" id="PTHR28570">
    <property type="entry name" value="ASPARTYL AMINOPEPTIDASE"/>
    <property type="match status" value="1"/>
</dbReference>
<keyword evidence="3 9" id="KW-0031">Aminopeptidase</keyword>
<evidence type="ECO:0000256" key="9">
    <source>
        <dbReference type="RuleBase" id="RU004386"/>
    </source>
</evidence>
<dbReference type="PANTHER" id="PTHR28570:SF3">
    <property type="entry name" value="ASPARTYL AMINOPEPTIDASE"/>
    <property type="match status" value="1"/>
</dbReference>
<dbReference type="PRINTS" id="PR00932">
    <property type="entry name" value="AMINO1PTASE"/>
</dbReference>
<comment type="cofactor">
    <cofactor evidence="1 10">
        <name>Zn(2+)</name>
        <dbReference type="ChEBI" id="CHEBI:29105"/>
    </cofactor>
</comment>
<evidence type="ECO:0000256" key="3">
    <source>
        <dbReference type="ARBA" id="ARBA00022438"/>
    </source>
</evidence>
<organism evidence="11 12">
    <name type="scientific">Enorma massiliensis</name>
    <dbReference type="NCBI Taxonomy" id="1472761"/>
    <lineage>
        <taxon>Bacteria</taxon>
        <taxon>Bacillati</taxon>
        <taxon>Actinomycetota</taxon>
        <taxon>Coriobacteriia</taxon>
        <taxon>Coriobacteriales</taxon>
        <taxon>Coriobacteriaceae</taxon>
        <taxon>Enorma</taxon>
    </lineage>
</organism>
<dbReference type="Gene3D" id="2.30.250.10">
    <property type="entry name" value="Aminopeptidase i, Domain 2"/>
    <property type="match status" value="1"/>
</dbReference>
<dbReference type="Proteomes" id="UP000196560">
    <property type="component" value="Unassembled WGS sequence"/>
</dbReference>
<keyword evidence="4 9" id="KW-0645">Protease</keyword>
<dbReference type="GO" id="GO:0004177">
    <property type="term" value="F:aminopeptidase activity"/>
    <property type="evidence" value="ECO:0007669"/>
    <property type="project" value="UniProtKB-KW"/>
</dbReference>
<evidence type="ECO:0000256" key="4">
    <source>
        <dbReference type="ARBA" id="ARBA00022670"/>
    </source>
</evidence>
<gene>
    <name evidence="11" type="ORF">B5G21_08095</name>
</gene>
<evidence type="ECO:0000256" key="7">
    <source>
        <dbReference type="ARBA" id="ARBA00022833"/>
    </source>
</evidence>
<dbReference type="AlphaFoldDB" id="A0A1Y3TZY5"/>
<keyword evidence="6 9" id="KW-0378">Hydrolase</keyword>
<proteinExistence type="inferred from homology"/>
<name>A0A1Y3TZY5_9ACTN</name>
<dbReference type="SUPFAM" id="SSF101821">
    <property type="entry name" value="Aminopeptidase/glucanase lid domain"/>
    <property type="match status" value="1"/>
</dbReference>
<dbReference type="Pfam" id="PF02127">
    <property type="entry name" value="Peptidase_M18"/>
    <property type="match status" value="1"/>
</dbReference>
<comment type="similarity">
    <text evidence="2 9">Belongs to the peptidase M18 family.</text>
</comment>
<accession>A0A1Y3TZY5</accession>
<comment type="caution">
    <text evidence="11">The sequence shown here is derived from an EMBL/GenBank/DDBJ whole genome shotgun (WGS) entry which is preliminary data.</text>
</comment>
<evidence type="ECO:0000256" key="8">
    <source>
        <dbReference type="ARBA" id="ARBA00023049"/>
    </source>
</evidence>
<dbReference type="EMBL" id="NFHO01000009">
    <property type="protein sequence ID" value="OUN42092.1"/>
    <property type="molecule type" value="Genomic_DNA"/>
</dbReference>
<dbReference type="InterPro" id="IPR023358">
    <property type="entry name" value="Peptidase_M18_dom2"/>
</dbReference>
<dbReference type="InterPro" id="IPR001948">
    <property type="entry name" value="Peptidase_M18"/>
</dbReference>
<evidence type="ECO:0000256" key="5">
    <source>
        <dbReference type="ARBA" id="ARBA00022723"/>
    </source>
</evidence>
<dbReference type="EC" id="3.4.11.-" evidence="10"/>
<dbReference type="eggNOG" id="COG1362">
    <property type="taxonomic scope" value="Bacteria"/>
</dbReference>
<evidence type="ECO:0000256" key="10">
    <source>
        <dbReference type="RuleBase" id="RU004387"/>
    </source>
</evidence>
<evidence type="ECO:0000256" key="1">
    <source>
        <dbReference type="ARBA" id="ARBA00001947"/>
    </source>
</evidence>
<dbReference type="CDD" id="cd05658">
    <property type="entry name" value="M18_DAP"/>
    <property type="match status" value="1"/>
</dbReference>
<keyword evidence="7 9" id="KW-0862">Zinc</keyword>
<evidence type="ECO:0000313" key="12">
    <source>
        <dbReference type="Proteomes" id="UP000196560"/>
    </source>
</evidence>
<keyword evidence="5 9" id="KW-0479">Metal-binding</keyword>
<sequence>MVAEEDVKAAEGLISFIEQCPSMFHTAATISARLEAQGFARLSEGDAWRGRLEPGGRYYAERNGSSIIAFKVGEAAAADPDRFHFQLTAAHGDSPTFKVKAASELEGPEGSLRLNVEAYGGMIDYAWFDRPLSVAGRVLVRAATAEGERVESRLIAPDRDIALIPSLAIHLDRGINDGFSPSRATDLCPLVSAGELGAGSFDELVAAEAGVEPEQVLARDLFLVNREPARVWGAAHEFVSSPKLDDLMCAYTSLLAFLAAENPGCVTVFCCFDNEEVGSNTKQGAMSTFLPDVLGRLTEALGLTPEDYRRALAKSMLVSCDNAHAVHPNRPEKYDAANRCCLNGGIVVKEAANQHYCTDAFSRAAFLALCERAGVPCQTFANRSDMAGGSTLGNLSNIQASMHAVDVGCPQLAMHSSYETAGTRDVRLAARALQAFFEASMAIEGAESVRFC</sequence>
<dbReference type="SUPFAM" id="SSF53187">
    <property type="entry name" value="Zn-dependent exopeptidases"/>
    <property type="match status" value="1"/>
</dbReference>
<evidence type="ECO:0000313" key="11">
    <source>
        <dbReference type="EMBL" id="OUN42092.1"/>
    </source>
</evidence>
<dbReference type="NCBIfam" id="NF002759">
    <property type="entry name" value="PRK02813.1"/>
    <property type="match status" value="1"/>
</dbReference>
<dbReference type="GO" id="GO:0006508">
    <property type="term" value="P:proteolysis"/>
    <property type="evidence" value="ECO:0007669"/>
    <property type="project" value="UniProtKB-KW"/>
</dbReference>
<dbReference type="GO" id="GO:0008270">
    <property type="term" value="F:zinc ion binding"/>
    <property type="evidence" value="ECO:0007669"/>
    <property type="project" value="InterPro"/>
</dbReference>
<reference evidence="12" key="1">
    <citation type="submission" date="2017-04" db="EMBL/GenBank/DDBJ databases">
        <title>Function of individual gut microbiota members based on whole genome sequencing of pure cultures obtained from chicken caecum.</title>
        <authorList>
            <person name="Medvecky M."/>
            <person name="Cejkova D."/>
            <person name="Polansky O."/>
            <person name="Karasova D."/>
            <person name="Kubasova T."/>
            <person name="Cizek A."/>
            <person name="Rychlik I."/>
        </authorList>
    </citation>
    <scope>NUCLEOTIDE SEQUENCE [LARGE SCALE GENOMIC DNA]</scope>
    <source>
        <strain evidence="12">An70</strain>
    </source>
</reference>
<keyword evidence="8 9" id="KW-0482">Metalloprotease</keyword>
<protein>
    <recommendedName>
        <fullName evidence="10">M18 family aminopeptidase</fullName>
        <ecNumber evidence="10">3.4.11.-</ecNumber>
    </recommendedName>
</protein>